<dbReference type="Pfam" id="PF08668">
    <property type="entry name" value="HDOD"/>
    <property type="match status" value="1"/>
</dbReference>
<feature type="domain" description="HDOD" evidence="2">
    <location>
        <begin position="100"/>
        <end position="294"/>
    </location>
</feature>
<dbReference type="Gene3D" id="1.10.3210.10">
    <property type="entry name" value="Hypothetical protein af1432"/>
    <property type="match status" value="1"/>
</dbReference>
<evidence type="ECO:0000256" key="1">
    <source>
        <dbReference type="SAM" id="Coils"/>
    </source>
</evidence>
<protein>
    <recommendedName>
        <fullName evidence="2">HDOD domain-containing protein</fullName>
    </recommendedName>
</protein>
<dbReference type="SUPFAM" id="SSF109604">
    <property type="entry name" value="HD-domain/PDEase-like"/>
    <property type="match status" value="1"/>
</dbReference>
<accession>A0ABQ6GVS5</accession>
<feature type="coiled-coil region" evidence="1">
    <location>
        <begin position="23"/>
        <end position="50"/>
    </location>
</feature>
<sequence>MFNTLVKRLFSSGKEQPNYFYYEDTKNSAKDEQENEIAQLQSNLNITAIDQVNEQQHQIAFYDYLFGQSPPTRQHDELSLYVANKITELMAQPKPVLASLPILPASLSNVLSQLDNEDFHTDTLIKLIELEPAIAAKVIELANSSYYNHSEKEVTELKSAFMLLGVNGLIEGVINGFVSKLTPRPQVYFSQYGNKIWQHSLSTGVIAKELLHTSPLKKQTAQGYLLGLICNLGDMIIYQLLTEAFAYIHPDCQPNSYAFKTLMHENSTKLTYFIAKHWHFPEMILSVLALQTKITKAATLPLLYQKNPMACYIYEANLLSELIIRYQHQAIDSSYLEQAKDRLIYSEQAKCYLTKAIEEQD</sequence>
<name>A0ABQ6GVS5_9GAMM</name>
<evidence type="ECO:0000259" key="2">
    <source>
        <dbReference type="PROSITE" id="PS51833"/>
    </source>
</evidence>
<reference evidence="3 4" key="1">
    <citation type="submission" date="2023-03" db="EMBL/GenBank/DDBJ databases">
        <title>Draft genome sequence of Thalassotalea insulae KCTC 62186T.</title>
        <authorList>
            <person name="Sawabe T."/>
        </authorList>
    </citation>
    <scope>NUCLEOTIDE SEQUENCE [LARGE SCALE GENOMIC DNA]</scope>
    <source>
        <strain evidence="3 4">KCTC 62186</strain>
    </source>
</reference>
<gene>
    <name evidence="3" type="ORF">tinsulaeT_19500</name>
</gene>
<dbReference type="InterPro" id="IPR013976">
    <property type="entry name" value="HDOD"/>
</dbReference>
<evidence type="ECO:0000313" key="4">
    <source>
        <dbReference type="Proteomes" id="UP001157186"/>
    </source>
</evidence>
<dbReference type="RefSeq" id="WP_284244488.1">
    <property type="nucleotide sequence ID" value="NZ_BSST01000001.1"/>
</dbReference>
<dbReference type="EMBL" id="BSST01000001">
    <property type="protein sequence ID" value="GLX78610.1"/>
    <property type="molecule type" value="Genomic_DNA"/>
</dbReference>
<dbReference type="PROSITE" id="PS51833">
    <property type="entry name" value="HDOD"/>
    <property type="match status" value="1"/>
</dbReference>
<proteinExistence type="predicted"/>
<keyword evidence="4" id="KW-1185">Reference proteome</keyword>
<dbReference type="Proteomes" id="UP001157186">
    <property type="component" value="Unassembled WGS sequence"/>
</dbReference>
<keyword evidence="1" id="KW-0175">Coiled coil</keyword>
<dbReference type="PANTHER" id="PTHR33525:SF6">
    <property type="entry name" value="HDOD DOMAIN-CONTAINING PROTEIN"/>
    <property type="match status" value="1"/>
</dbReference>
<comment type="caution">
    <text evidence="3">The sequence shown here is derived from an EMBL/GenBank/DDBJ whole genome shotgun (WGS) entry which is preliminary data.</text>
</comment>
<organism evidence="3 4">
    <name type="scientific">Thalassotalea insulae</name>
    <dbReference type="NCBI Taxonomy" id="2056778"/>
    <lineage>
        <taxon>Bacteria</taxon>
        <taxon>Pseudomonadati</taxon>
        <taxon>Pseudomonadota</taxon>
        <taxon>Gammaproteobacteria</taxon>
        <taxon>Alteromonadales</taxon>
        <taxon>Colwelliaceae</taxon>
        <taxon>Thalassotalea</taxon>
    </lineage>
</organism>
<evidence type="ECO:0000313" key="3">
    <source>
        <dbReference type="EMBL" id="GLX78610.1"/>
    </source>
</evidence>
<dbReference type="PANTHER" id="PTHR33525">
    <property type="match status" value="1"/>
</dbReference>
<dbReference type="InterPro" id="IPR052340">
    <property type="entry name" value="RNase_Y/CdgJ"/>
</dbReference>